<dbReference type="GO" id="GO:0004888">
    <property type="term" value="F:transmembrane signaling receptor activity"/>
    <property type="evidence" value="ECO:0007669"/>
    <property type="project" value="InterPro"/>
</dbReference>
<reference evidence="8 9" key="1">
    <citation type="submission" date="2018-04" db="EMBL/GenBank/DDBJ databases">
        <title>Novel Campyloabacter and Helicobacter Species and Strains.</title>
        <authorList>
            <person name="Mannion A.J."/>
            <person name="Shen Z."/>
            <person name="Fox J.G."/>
        </authorList>
    </citation>
    <scope>NUCLEOTIDE SEQUENCE [LARGE SCALE GENOMIC DNA]</scope>
    <source>
        <strain evidence="8 9">MIT 99-5101</strain>
    </source>
</reference>
<evidence type="ECO:0000256" key="2">
    <source>
        <dbReference type="ARBA" id="ARBA00029447"/>
    </source>
</evidence>
<dbReference type="EMBL" id="NXLS01000011">
    <property type="protein sequence ID" value="RDU61786.1"/>
    <property type="molecule type" value="Genomic_DNA"/>
</dbReference>
<dbReference type="PANTHER" id="PTHR32089">
    <property type="entry name" value="METHYL-ACCEPTING CHEMOTAXIS PROTEIN MCPB"/>
    <property type="match status" value="1"/>
</dbReference>
<dbReference type="InterPro" id="IPR047347">
    <property type="entry name" value="YvaQ-like_sensor"/>
</dbReference>
<dbReference type="PRINTS" id="PR00260">
    <property type="entry name" value="CHEMTRNSDUCR"/>
</dbReference>
<keyword evidence="6" id="KW-0472">Membrane</keyword>
<sequence length="547" mass="61001">MVGRNLSLKAQLFIGFGIILAFILVISITGYIKISFVEKTLAEMTEVNAVKQRYAINFRGSVHDRAIAVRDVVILDNVQEIENTLRLIQKLEEFYKDSSIKMDEIFKDEHMVDAKDKEILQRIKGVEAKTMPMISEIIIKKAQSDRIGANELLINQARGAFVEWLNVINEFIDYQEDKNQKLTKAAIDEIDNYLSLTMMLTIISLIVAVLTAIYISRLVISSLGGEPKEVVKVVLSIASGNLNTPIRTQYKESMLASMEQMQEKLREIVSEIMKSTQELNESANEVTKSSEESKSSSYRQVESSEVSTERIKQVMNAVNHISNIAKQTEENSEYTTNLSDKCIEAMKTTVESIERITETVTLSSEHIRMLEKHSQEIGGSADLIKEITDQTNLLALNAAIEAARAGEAGRGFAVVSDEIRKLAERTGVATSEITRMIEVIQGETQTAVEAIQNAVPQVEKGMELANEASEILGQINSQASDSLSKAKEVTNATYKQVQDMENLSKGLDEISRDSKNTAELMENNTEAAQTLKNIANVLKNHINHFKI</sequence>
<dbReference type="Pfam" id="PF00015">
    <property type="entry name" value="MCPsignal"/>
    <property type="match status" value="1"/>
</dbReference>
<evidence type="ECO:0000256" key="4">
    <source>
        <dbReference type="SAM" id="Coils"/>
    </source>
</evidence>
<dbReference type="GO" id="GO:0007165">
    <property type="term" value="P:signal transduction"/>
    <property type="evidence" value="ECO:0007669"/>
    <property type="project" value="UniProtKB-KW"/>
</dbReference>
<dbReference type="RefSeq" id="WP_115552200.1">
    <property type="nucleotide sequence ID" value="NZ_CAOOIB010000003.1"/>
</dbReference>
<dbReference type="SMART" id="SM00283">
    <property type="entry name" value="MA"/>
    <property type="match status" value="1"/>
</dbReference>
<dbReference type="InterPro" id="IPR004090">
    <property type="entry name" value="Chemotax_Me-accpt_rcpt"/>
</dbReference>
<comment type="similarity">
    <text evidence="2">Belongs to the methyl-accepting chemotaxis (MCP) protein family.</text>
</comment>
<dbReference type="GeneID" id="82536350"/>
<evidence type="ECO:0000259" key="7">
    <source>
        <dbReference type="PROSITE" id="PS50111"/>
    </source>
</evidence>
<dbReference type="PANTHER" id="PTHR32089:SF112">
    <property type="entry name" value="LYSOZYME-LIKE PROTEIN-RELATED"/>
    <property type="match status" value="1"/>
</dbReference>
<dbReference type="Pfam" id="PF12729">
    <property type="entry name" value="4HB_MCP_1"/>
    <property type="match status" value="1"/>
</dbReference>
<keyword evidence="9" id="KW-1185">Reference proteome</keyword>
<comment type="caution">
    <text evidence="8">The sequence shown here is derived from an EMBL/GenBank/DDBJ whole genome shotgun (WGS) entry which is preliminary data.</text>
</comment>
<dbReference type="GO" id="GO:0006935">
    <property type="term" value="P:chemotaxis"/>
    <property type="evidence" value="ECO:0007669"/>
    <property type="project" value="InterPro"/>
</dbReference>
<keyword evidence="1 3" id="KW-0807">Transducer</keyword>
<dbReference type="InterPro" id="IPR024478">
    <property type="entry name" value="HlyB_4HB_MCP"/>
</dbReference>
<feature type="transmembrane region" description="Helical" evidence="6">
    <location>
        <begin position="193"/>
        <end position="215"/>
    </location>
</feature>
<protein>
    <submittedName>
        <fullName evidence="8">Methyl-accepting chemotaxis protein</fullName>
    </submittedName>
</protein>
<dbReference type="CDD" id="cd11386">
    <property type="entry name" value="MCP_signal"/>
    <property type="match status" value="1"/>
</dbReference>
<feature type="region of interest" description="Disordered" evidence="5">
    <location>
        <begin position="279"/>
        <end position="305"/>
    </location>
</feature>
<organism evidence="8 9">
    <name type="scientific">Helicobacter ganmani</name>
    <dbReference type="NCBI Taxonomy" id="60246"/>
    <lineage>
        <taxon>Bacteria</taxon>
        <taxon>Pseudomonadati</taxon>
        <taxon>Campylobacterota</taxon>
        <taxon>Epsilonproteobacteria</taxon>
        <taxon>Campylobacterales</taxon>
        <taxon>Helicobacteraceae</taxon>
        <taxon>Helicobacter</taxon>
    </lineage>
</organism>
<dbReference type="AlphaFoldDB" id="A0A3D8IA00"/>
<proteinExistence type="inferred from homology"/>
<dbReference type="OrthoDB" id="5441488at2"/>
<evidence type="ECO:0000256" key="3">
    <source>
        <dbReference type="PROSITE-ProRule" id="PRU00284"/>
    </source>
</evidence>
<dbReference type="SUPFAM" id="SSF58104">
    <property type="entry name" value="Methyl-accepting chemotaxis protein (MCP) signaling domain"/>
    <property type="match status" value="1"/>
</dbReference>
<evidence type="ECO:0000256" key="5">
    <source>
        <dbReference type="SAM" id="MobiDB-lite"/>
    </source>
</evidence>
<accession>A0A3D8IA00</accession>
<gene>
    <name evidence="8" type="ORF">CQA43_08660</name>
</gene>
<dbReference type="CDD" id="cd19411">
    <property type="entry name" value="MCP2201-like_sensor"/>
    <property type="match status" value="1"/>
</dbReference>
<feature type="transmembrane region" description="Helical" evidence="6">
    <location>
        <begin position="12"/>
        <end position="32"/>
    </location>
</feature>
<feature type="domain" description="Methyl-accepting transducer" evidence="7">
    <location>
        <begin position="275"/>
        <end position="511"/>
    </location>
</feature>
<evidence type="ECO:0000256" key="1">
    <source>
        <dbReference type="ARBA" id="ARBA00023224"/>
    </source>
</evidence>
<name>A0A3D8IA00_9HELI</name>
<keyword evidence="4" id="KW-0175">Coiled coil</keyword>
<dbReference type="GO" id="GO:0016020">
    <property type="term" value="C:membrane"/>
    <property type="evidence" value="ECO:0007669"/>
    <property type="project" value="InterPro"/>
</dbReference>
<dbReference type="Proteomes" id="UP000256650">
    <property type="component" value="Unassembled WGS sequence"/>
</dbReference>
<feature type="coiled-coil region" evidence="4">
    <location>
        <begin position="251"/>
        <end position="278"/>
    </location>
</feature>
<evidence type="ECO:0000313" key="8">
    <source>
        <dbReference type="EMBL" id="RDU61786.1"/>
    </source>
</evidence>
<keyword evidence="6" id="KW-1133">Transmembrane helix</keyword>
<dbReference type="Gene3D" id="1.10.287.950">
    <property type="entry name" value="Methyl-accepting chemotaxis protein"/>
    <property type="match status" value="1"/>
</dbReference>
<dbReference type="InterPro" id="IPR004089">
    <property type="entry name" value="MCPsignal_dom"/>
</dbReference>
<evidence type="ECO:0000313" key="9">
    <source>
        <dbReference type="Proteomes" id="UP000256650"/>
    </source>
</evidence>
<keyword evidence="6" id="KW-0812">Transmembrane</keyword>
<evidence type="ECO:0000256" key="6">
    <source>
        <dbReference type="SAM" id="Phobius"/>
    </source>
</evidence>
<dbReference type="PROSITE" id="PS50111">
    <property type="entry name" value="CHEMOTAXIS_TRANSDUC_2"/>
    <property type="match status" value="1"/>
</dbReference>